<dbReference type="GO" id="GO:0014808">
    <property type="term" value="P:release of sequestered calcium ion into cytosol by sarcoplasmic reticulum"/>
    <property type="evidence" value="ECO:0007669"/>
    <property type="project" value="TreeGrafter"/>
</dbReference>
<dbReference type="EMBL" id="JXQK01000046">
    <property type="protein sequence ID" value="KIP63221.1"/>
    <property type="molecule type" value="Genomic_DNA"/>
</dbReference>
<sequence>MEKYIPHPADVSNVELPAELNELAESIAKNVHEVWSQSRISEGWTYGPIRDDEKKETPCLVPYEELPEIEKAYDRNTAFNTLKYIVSLGFQISKWYEDI</sequence>
<dbReference type="InterPro" id="IPR015925">
    <property type="entry name" value="Ryanodine_IP3_receptor"/>
</dbReference>
<dbReference type="Proteomes" id="UP000032046">
    <property type="component" value="Unassembled WGS sequence"/>
</dbReference>
<dbReference type="Gene3D" id="6.20.350.10">
    <property type="match status" value="1"/>
</dbReference>
<dbReference type="RefSeq" id="WP_042518522.1">
    <property type="nucleotide sequence ID" value="NZ_JXQK01000046.1"/>
</dbReference>
<dbReference type="GO" id="GO:0005219">
    <property type="term" value="F:ryanodine-sensitive calcium-release channel activity"/>
    <property type="evidence" value="ECO:0007669"/>
    <property type="project" value="TreeGrafter"/>
</dbReference>
<evidence type="ECO:0000313" key="3">
    <source>
        <dbReference type="Proteomes" id="UP000032046"/>
    </source>
</evidence>
<keyword evidence="3" id="KW-1185">Reference proteome</keyword>
<reference evidence="2 3" key="1">
    <citation type="submission" date="2015-01" db="EMBL/GenBank/DDBJ databases">
        <title>Comparative genomics of non-oral Prevotella species.</title>
        <authorList>
            <person name="Accetto T."/>
            <person name="Nograsek B."/>
            <person name="Avgustin G."/>
        </authorList>
    </citation>
    <scope>NUCLEOTIDE SEQUENCE [LARGE SCALE GENOMIC DNA]</scope>
    <source>
        <strain evidence="2 3">P5-119</strain>
    </source>
</reference>
<dbReference type="Pfam" id="PF02026">
    <property type="entry name" value="RyR"/>
    <property type="match status" value="1"/>
</dbReference>
<dbReference type="InterPro" id="IPR003032">
    <property type="entry name" value="Ryanodine_rcpt"/>
</dbReference>
<comment type="caution">
    <text evidence="2">The sequence shown here is derived from an EMBL/GenBank/DDBJ whole genome shotgun (WGS) entry which is preliminary data.</text>
</comment>
<gene>
    <name evidence="2" type="ORF">ST44_04765</name>
</gene>
<evidence type="ECO:0000259" key="1">
    <source>
        <dbReference type="Pfam" id="PF02026"/>
    </source>
</evidence>
<dbReference type="PANTHER" id="PTHR46399:SF8">
    <property type="entry name" value="B30.2_SPRY DOMAIN-CONTAINING PROTEIN"/>
    <property type="match status" value="1"/>
</dbReference>
<dbReference type="PANTHER" id="PTHR46399">
    <property type="entry name" value="B30.2/SPRY DOMAIN-CONTAINING PROTEIN"/>
    <property type="match status" value="1"/>
</dbReference>
<evidence type="ECO:0000313" key="2">
    <source>
        <dbReference type="EMBL" id="KIP63221.1"/>
    </source>
</evidence>
<dbReference type="STRING" id="1602171.ST44_04765"/>
<organism evidence="2 3">
    <name type="scientific">Prevotella pectinovora</name>
    <dbReference type="NCBI Taxonomy" id="1602169"/>
    <lineage>
        <taxon>Bacteria</taxon>
        <taxon>Pseudomonadati</taxon>
        <taxon>Bacteroidota</taxon>
        <taxon>Bacteroidia</taxon>
        <taxon>Bacteroidales</taxon>
        <taxon>Prevotellaceae</taxon>
        <taxon>Prevotella</taxon>
    </lineage>
</organism>
<dbReference type="GO" id="GO:0034704">
    <property type="term" value="C:calcium channel complex"/>
    <property type="evidence" value="ECO:0007669"/>
    <property type="project" value="TreeGrafter"/>
</dbReference>
<feature type="domain" description="Ryanodine receptor Ryr" evidence="1">
    <location>
        <begin position="4"/>
        <end position="93"/>
    </location>
</feature>
<name>A0A0D0J108_9BACT</name>
<dbReference type="AlphaFoldDB" id="A0A0D0J108"/>
<accession>A0A0D0J108</accession>
<protein>
    <submittedName>
        <fullName evidence="2">Contig46, whole genome shotgun sequence</fullName>
    </submittedName>
</protein>
<proteinExistence type="predicted"/>